<keyword evidence="2" id="KW-1185">Reference proteome</keyword>
<accession>A0A8T0RTR3</accession>
<evidence type="ECO:0000313" key="1">
    <source>
        <dbReference type="EMBL" id="KAG2589882.1"/>
    </source>
</evidence>
<dbReference type="AlphaFoldDB" id="A0A8T0RTR3"/>
<comment type="caution">
    <text evidence="1">The sequence shown here is derived from an EMBL/GenBank/DDBJ whole genome shotgun (WGS) entry which is preliminary data.</text>
</comment>
<dbReference type="PANTHER" id="PTHR33889">
    <property type="entry name" value="OS04G0681850 PROTEIN"/>
    <property type="match status" value="1"/>
</dbReference>
<reference evidence="1" key="1">
    <citation type="submission" date="2020-05" db="EMBL/GenBank/DDBJ databases">
        <title>WGS assembly of Panicum virgatum.</title>
        <authorList>
            <person name="Lovell J.T."/>
            <person name="Jenkins J."/>
            <person name="Shu S."/>
            <person name="Juenger T.E."/>
            <person name="Schmutz J."/>
        </authorList>
    </citation>
    <scope>NUCLEOTIDE SEQUENCE</scope>
    <source>
        <strain evidence="1">AP13</strain>
    </source>
</reference>
<name>A0A8T0RTR3_PANVG</name>
<protein>
    <submittedName>
        <fullName evidence="1">Uncharacterized protein</fullName>
    </submittedName>
</protein>
<gene>
    <name evidence="1" type="ORF">PVAP13_5NG298242</name>
</gene>
<dbReference type="Proteomes" id="UP000823388">
    <property type="component" value="Chromosome 5N"/>
</dbReference>
<sequence>MMEEVLMVEEIRVLMVKNGGSIAIYLELLAKTDPPVLRRGVSKAGARKFCVPLRLVQSVWRNGQDFDGINGVISKLVNNCGRKRIEIDPEAIKNVPLRERTTVRDLAHALGVKKSTLHNRFREGYFRRDLKFALTYENKKARVRYYLQLIVSIISVNE</sequence>
<dbReference type="PANTHER" id="PTHR33889:SF7">
    <property type="entry name" value="OS04G0681850 PROTEIN"/>
    <property type="match status" value="1"/>
</dbReference>
<proteinExistence type="predicted"/>
<dbReference type="EMBL" id="CM029046">
    <property type="protein sequence ID" value="KAG2589882.1"/>
    <property type="molecule type" value="Genomic_DNA"/>
</dbReference>
<evidence type="ECO:0000313" key="2">
    <source>
        <dbReference type="Proteomes" id="UP000823388"/>
    </source>
</evidence>
<organism evidence="1 2">
    <name type="scientific">Panicum virgatum</name>
    <name type="common">Blackwell switchgrass</name>
    <dbReference type="NCBI Taxonomy" id="38727"/>
    <lineage>
        <taxon>Eukaryota</taxon>
        <taxon>Viridiplantae</taxon>
        <taxon>Streptophyta</taxon>
        <taxon>Embryophyta</taxon>
        <taxon>Tracheophyta</taxon>
        <taxon>Spermatophyta</taxon>
        <taxon>Magnoliopsida</taxon>
        <taxon>Liliopsida</taxon>
        <taxon>Poales</taxon>
        <taxon>Poaceae</taxon>
        <taxon>PACMAD clade</taxon>
        <taxon>Panicoideae</taxon>
        <taxon>Panicodae</taxon>
        <taxon>Paniceae</taxon>
        <taxon>Panicinae</taxon>
        <taxon>Panicum</taxon>
        <taxon>Panicum sect. Hiantes</taxon>
    </lineage>
</organism>